<dbReference type="Gene3D" id="3.90.1140.10">
    <property type="entry name" value="Cyclic phosphodiesterase"/>
    <property type="match status" value="1"/>
</dbReference>
<dbReference type="EMBL" id="FNBW01000012">
    <property type="protein sequence ID" value="SDG22599.1"/>
    <property type="molecule type" value="Genomic_DNA"/>
</dbReference>
<protein>
    <recommendedName>
        <fullName evidence="2">RNA 2',3'-cyclic phosphodiesterase</fullName>
        <shortName evidence="2">RNA 2',3'-CPDase</shortName>
        <ecNumber evidence="2">3.1.4.58</ecNumber>
    </recommendedName>
</protein>
<feature type="region of interest" description="Disordered" evidence="3">
    <location>
        <begin position="163"/>
        <end position="207"/>
    </location>
</feature>
<evidence type="ECO:0000256" key="2">
    <source>
        <dbReference type="HAMAP-Rule" id="MF_01940"/>
    </source>
</evidence>
<dbReference type="OrthoDB" id="9793819at2"/>
<organism evidence="4 5">
    <name type="scientific">Thalassobaculum litoreum DSM 18839</name>
    <dbReference type="NCBI Taxonomy" id="1123362"/>
    <lineage>
        <taxon>Bacteria</taxon>
        <taxon>Pseudomonadati</taxon>
        <taxon>Pseudomonadota</taxon>
        <taxon>Alphaproteobacteria</taxon>
        <taxon>Rhodospirillales</taxon>
        <taxon>Thalassobaculaceae</taxon>
        <taxon>Thalassobaculum</taxon>
    </lineage>
</organism>
<evidence type="ECO:0000256" key="1">
    <source>
        <dbReference type="ARBA" id="ARBA00022801"/>
    </source>
</evidence>
<comment type="caution">
    <text evidence="4">The sequence shown here is derived from an EMBL/GenBank/DDBJ whole genome shotgun (WGS) entry which is preliminary data.</text>
</comment>
<reference evidence="4 5" key="1">
    <citation type="submission" date="2016-10" db="EMBL/GenBank/DDBJ databases">
        <authorList>
            <person name="Varghese N."/>
            <person name="Submissions S."/>
        </authorList>
    </citation>
    <scope>NUCLEOTIDE SEQUENCE [LARGE SCALE GENOMIC DNA]</scope>
    <source>
        <strain evidence="4 5">DSM 18839</strain>
    </source>
</reference>
<dbReference type="GO" id="GO:0008664">
    <property type="term" value="F:RNA 2',3'-cyclic 3'-phosphodiesterase activity"/>
    <property type="evidence" value="ECO:0007669"/>
    <property type="project" value="UniProtKB-EC"/>
</dbReference>
<comment type="catalytic activity">
    <reaction evidence="2">
        <text>a 3'-end 2',3'-cyclophospho-ribonucleotide-RNA + H2O = a 3'-end 2'-phospho-ribonucleotide-RNA + H(+)</text>
        <dbReference type="Rhea" id="RHEA:11828"/>
        <dbReference type="Rhea" id="RHEA-COMP:10464"/>
        <dbReference type="Rhea" id="RHEA-COMP:17353"/>
        <dbReference type="ChEBI" id="CHEBI:15377"/>
        <dbReference type="ChEBI" id="CHEBI:15378"/>
        <dbReference type="ChEBI" id="CHEBI:83064"/>
        <dbReference type="ChEBI" id="CHEBI:173113"/>
        <dbReference type="EC" id="3.1.4.58"/>
    </reaction>
</comment>
<dbReference type="Proteomes" id="UP000198615">
    <property type="component" value="Unassembled WGS sequence"/>
</dbReference>
<feature type="active site" description="Proton donor" evidence="2">
    <location>
        <position position="37"/>
    </location>
</feature>
<keyword evidence="4" id="KW-0436">Ligase</keyword>
<comment type="function">
    <text evidence="2">Hydrolyzes RNA 2',3'-cyclic phosphodiester to an RNA 2'-phosphomonoester.</text>
</comment>
<dbReference type="Pfam" id="PF13563">
    <property type="entry name" value="2_5_RNA_ligase2"/>
    <property type="match status" value="1"/>
</dbReference>
<keyword evidence="5" id="KW-1185">Reference proteome</keyword>
<gene>
    <name evidence="4" type="ORF">SAMN05660686_03749</name>
</gene>
<dbReference type="InterPro" id="IPR009097">
    <property type="entry name" value="Cyclic_Pdiesterase"/>
</dbReference>
<dbReference type="PANTHER" id="PTHR35561">
    <property type="entry name" value="RNA 2',3'-CYCLIC PHOSPHODIESTERASE"/>
    <property type="match status" value="1"/>
</dbReference>
<dbReference type="GO" id="GO:0004113">
    <property type="term" value="F:2',3'-cyclic-nucleotide 3'-phosphodiesterase activity"/>
    <property type="evidence" value="ECO:0007669"/>
    <property type="project" value="InterPro"/>
</dbReference>
<dbReference type="AlphaFoldDB" id="A0A8G2EZF6"/>
<dbReference type="GO" id="GO:0016874">
    <property type="term" value="F:ligase activity"/>
    <property type="evidence" value="ECO:0007669"/>
    <property type="project" value="UniProtKB-KW"/>
</dbReference>
<name>A0A8G2EZF6_9PROT</name>
<dbReference type="RefSeq" id="WP_051245048.1">
    <property type="nucleotide sequence ID" value="NZ_FNBW01000012.1"/>
</dbReference>
<feature type="short sequence motif" description="HXTX 2" evidence="2">
    <location>
        <begin position="121"/>
        <end position="124"/>
    </location>
</feature>
<dbReference type="PANTHER" id="PTHR35561:SF1">
    <property type="entry name" value="RNA 2',3'-CYCLIC PHOSPHODIESTERASE"/>
    <property type="match status" value="1"/>
</dbReference>
<comment type="similarity">
    <text evidence="2">Belongs to the 2H phosphoesterase superfamily. ThpR family.</text>
</comment>
<dbReference type="NCBIfam" id="TIGR02258">
    <property type="entry name" value="2_5_ligase"/>
    <property type="match status" value="1"/>
</dbReference>
<sequence>MTRLFVALDLPETVKDALGDLQVGLPEARWHDIDDFHLTLRFIGEVDPATEGELVEALDLIDAPAVTVTPLGYGHFERKGKPAVLYVAAEPTPELVSLQRRVESLVRGCGVAPDPRRFTPHVTLARFPKSIEAERVGRWLETAPPPQIPPFTVDAVTLYRSRRQPDGARYEPQHRFPLDRLPDEDSTGWSGYPQDEDGDSDDHGEAC</sequence>
<evidence type="ECO:0000313" key="5">
    <source>
        <dbReference type="Proteomes" id="UP000198615"/>
    </source>
</evidence>
<dbReference type="HAMAP" id="MF_01940">
    <property type="entry name" value="RNA_CPDase"/>
    <property type="match status" value="1"/>
</dbReference>
<dbReference type="SUPFAM" id="SSF55144">
    <property type="entry name" value="LigT-like"/>
    <property type="match status" value="1"/>
</dbReference>
<proteinExistence type="inferred from homology"/>
<feature type="short sequence motif" description="HXTX 1" evidence="2">
    <location>
        <begin position="37"/>
        <end position="40"/>
    </location>
</feature>
<accession>A0A8G2EZF6</accession>
<feature type="active site" description="Proton acceptor" evidence="2">
    <location>
        <position position="121"/>
    </location>
</feature>
<keyword evidence="1 2" id="KW-0378">Hydrolase</keyword>
<dbReference type="EC" id="3.1.4.58" evidence="2"/>
<evidence type="ECO:0000256" key="3">
    <source>
        <dbReference type="SAM" id="MobiDB-lite"/>
    </source>
</evidence>
<feature type="compositionally biased region" description="Basic and acidic residues" evidence="3">
    <location>
        <begin position="163"/>
        <end position="183"/>
    </location>
</feature>
<evidence type="ECO:0000313" key="4">
    <source>
        <dbReference type="EMBL" id="SDG22599.1"/>
    </source>
</evidence>
<dbReference type="InterPro" id="IPR004175">
    <property type="entry name" value="RNA_CPDase"/>
</dbReference>